<keyword evidence="1" id="KW-0472">Membrane</keyword>
<dbReference type="InterPro" id="IPR018911">
    <property type="entry name" value="Gmad2_Ig-like_dom"/>
</dbReference>
<gene>
    <name evidence="3" type="ORF">GCM10009810_17440</name>
</gene>
<organism evidence="3 4">
    <name type="scientific">Nostocoides vanveenii</name>
    <dbReference type="NCBI Taxonomy" id="330835"/>
    <lineage>
        <taxon>Bacteria</taxon>
        <taxon>Bacillati</taxon>
        <taxon>Actinomycetota</taxon>
        <taxon>Actinomycetes</taxon>
        <taxon>Micrococcales</taxon>
        <taxon>Intrasporangiaceae</taxon>
        <taxon>Nostocoides</taxon>
    </lineage>
</organism>
<dbReference type="Proteomes" id="UP001501475">
    <property type="component" value="Unassembled WGS sequence"/>
</dbReference>
<dbReference type="Pfam" id="PF10648">
    <property type="entry name" value="Gmad2"/>
    <property type="match status" value="1"/>
</dbReference>
<sequence>MKPGNADGLGDLRDLRDLEEALAQALHADAERITPSDRLAAIQGATAYEIPTRRRGPRLFTLVAAAAAAAVIGSVAAGQWLAPHDRTRPGGTVSLSSPATTGLSESPTAVAGAALPVYVPVQVTIDGTQVWRLTRTFVSGSADAGASGSRRVLEALQWCASDRAWPYPGAAPLEGTAVAGVDVTPQLITIVLTNGGAQDGTDDYRRLGIQQLVWTAQAAAGLGRVPVTFQLETGAGLLFGRFPASDRYDRPDTAGAAAVIAPIWIDQPGTEATVRAGVVHVKGLAAAPEGTLVWSLHRGDGAAPVAQGSTQAEAGAPAQAPYAFDIPAVPGGRYRLDVGYPSPKDGSATGVTQVWFTVS</sequence>
<proteinExistence type="predicted"/>
<evidence type="ECO:0000259" key="2">
    <source>
        <dbReference type="Pfam" id="PF10648"/>
    </source>
</evidence>
<evidence type="ECO:0000313" key="3">
    <source>
        <dbReference type="EMBL" id="GAA1758389.1"/>
    </source>
</evidence>
<keyword evidence="4" id="KW-1185">Reference proteome</keyword>
<name>A0ABP4WMQ9_9MICO</name>
<protein>
    <recommendedName>
        <fullName evidence="2">Bacterial spore germination immunoglobulin-like domain-containing protein</fullName>
    </recommendedName>
</protein>
<dbReference type="RefSeq" id="WP_344064909.1">
    <property type="nucleotide sequence ID" value="NZ_BAAAPN010000044.1"/>
</dbReference>
<keyword evidence="1" id="KW-0812">Transmembrane</keyword>
<evidence type="ECO:0000313" key="4">
    <source>
        <dbReference type="Proteomes" id="UP001501475"/>
    </source>
</evidence>
<dbReference type="EMBL" id="BAAAPN010000044">
    <property type="protein sequence ID" value="GAA1758389.1"/>
    <property type="molecule type" value="Genomic_DNA"/>
</dbReference>
<accession>A0ABP4WMQ9</accession>
<feature type="transmembrane region" description="Helical" evidence="1">
    <location>
        <begin position="59"/>
        <end position="82"/>
    </location>
</feature>
<reference evidence="4" key="1">
    <citation type="journal article" date="2019" name="Int. J. Syst. Evol. Microbiol.">
        <title>The Global Catalogue of Microorganisms (GCM) 10K type strain sequencing project: providing services to taxonomists for standard genome sequencing and annotation.</title>
        <authorList>
            <consortium name="The Broad Institute Genomics Platform"/>
            <consortium name="The Broad Institute Genome Sequencing Center for Infectious Disease"/>
            <person name="Wu L."/>
            <person name="Ma J."/>
        </authorList>
    </citation>
    <scope>NUCLEOTIDE SEQUENCE [LARGE SCALE GENOMIC DNA]</scope>
    <source>
        <strain evidence="4">JCM 15591</strain>
    </source>
</reference>
<keyword evidence="1" id="KW-1133">Transmembrane helix</keyword>
<comment type="caution">
    <text evidence="3">The sequence shown here is derived from an EMBL/GenBank/DDBJ whole genome shotgun (WGS) entry which is preliminary data.</text>
</comment>
<feature type="domain" description="Bacterial spore germination immunoglobulin-like" evidence="2">
    <location>
        <begin position="263"/>
        <end position="347"/>
    </location>
</feature>
<evidence type="ECO:0000256" key="1">
    <source>
        <dbReference type="SAM" id="Phobius"/>
    </source>
</evidence>